<dbReference type="PANTHER" id="PTHR30290:SF38">
    <property type="entry name" value="D,D-DIPEPTIDE-BINDING PERIPLASMIC PROTEIN DDPA-RELATED"/>
    <property type="match status" value="1"/>
</dbReference>
<protein>
    <submittedName>
        <fullName evidence="4">ABC transporter substrate-binding protein</fullName>
    </submittedName>
</protein>
<keyword evidence="5" id="KW-1185">Reference proteome</keyword>
<evidence type="ECO:0000259" key="3">
    <source>
        <dbReference type="Pfam" id="PF00496"/>
    </source>
</evidence>
<organism evidence="4 5">
    <name type="scientific">Prauserella endophytica</name>
    <dbReference type="NCBI Taxonomy" id="1592324"/>
    <lineage>
        <taxon>Bacteria</taxon>
        <taxon>Bacillati</taxon>
        <taxon>Actinomycetota</taxon>
        <taxon>Actinomycetes</taxon>
        <taxon>Pseudonocardiales</taxon>
        <taxon>Pseudonocardiaceae</taxon>
        <taxon>Prauserella</taxon>
        <taxon>Prauserella coralliicola group</taxon>
    </lineage>
</organism>
<dbReference type="Pfam" id="PF00496">
    <property type="entry name" value="SBP_bac_5"/>
    <property type="match status" value="1"/>
</dbReference>
<dbReference type="EMBL" id="SWMS01000007">
    <property type="protein sequence ID" value="TKG70930.1"/>
    <property type="molecule type" value="Genomic_DNA"/>
</dbReference>
<feature type="domain" description="Solute-binding protein family 5" evidence="3">
    <location>
        <begin position="105"/>
        <end position="447"/>
    </location>
</feature>
<dbReference type="Proteomes" id="UP000309992">
    <property type="component" value="Unassembled WGS sequence"/>
</dbReference>
<evidence type="ECO:0000313" key="5">
    <source>
        <dbReference type="Proteomes" id="UP000309992"/>
    </source>
</evidence>
<gene>
    <name evidence="4" type="ORF">FCN18_15555</name>
</gene>
<dbReference type="InterPro" id="IPR039424">
    <property type="entry name" value="SBP_5"/>
</dbReference>
<feature type="region of interest" description="Disordered" evidence="2">
    <location>
        <begin position="1"/>
        <end position="26"/>
    </location>
</feature>
<dbReference type="InterPro" id="IPR000914">
    <property type="entry name" value="SBP_5_dom"/>
</dbReference>
<dbReference type="Gene3D" id="3.10.105.10">
    <property type="entry name" value="Dipeptide-binding Protein, Domain 3"/>
    <property type="match status" value="1"/>
</dbReference>
<name>A0ABY2S4Y2_9PSEU</name>
<dbReference type="PANTHER" id="PTHR30290">
    <property type="entry name" value="PERIPLASMIC BINDING COMPONENT OF ABC TRANSPORTER"/>
    <property type="match status" value="1"/>
</dbReference>
<sequence length="532" mass="57196">MCSPRAGRRDLPHPPSRHCKAKEPDMPGKVHVTVGAIAGAIALTVSGCGTAGDSSTGRTQGDATLAFAVQSAPNSLDPAQLHDGTQRYVWASLYDTLLYIDNDGEIQPSAAKSWEYSDDARTLTLNLRDDLTFSDGDPVTSDAVKTTLERTRDTPGPQQGNLSAIESVGTPDEHTAVLKLSQPDPNLLVSLAYGSGVIGDPDTINDKRTALNPIGSGPYVLNREETVDGSKYVLERRDDYWNVDAYPMKTVTVKVIQDRTALFNALLTGELDAGTVDPTQAKQVSGSGFTLTKVDGVTVGGIVIADREGVVAPPLADVRVRRAINLAIDRQGIVDAILRGQGQPTTQPFNPSSPAYQADLNDDYPYDPGKARRLLAEAGYPNGFSITMPATVYVQPLQPTLTQALADVGIKVDWEPVPAQQSGQTTRWGMYFNLGGVAPPSRTTELYFSESGSQNPFGTRDPELDALLRKLAPETDLDKANQLYREINDFAVKDAWLAPFFLQSTTWATASGIKYVGGPESLNDIRVFGVGD</sequence>
<dbReference type="Gene3D" id="3.40.190.10">
    <property type="entry name" value="Periplasmic binding protein-like II"/>
    <property type="match status" value="1"/>
</dbReference>
<reference evidence="4 5" key="1">
    <citation type="journal article" date="2015" name="Antonie Van Leeuwenhoek">
        <title>Prauserella endophytica sp. nov., an endophytic actinobacterium isolated from Tamarix taklamakanensis.</title>
        <authorList>
            <person name="Liu J.M."/>
            <person name="Habden X."/>
            <person name="Guo L."/>
            <person name="Tuo L."/>
            <person name="Jiang Z.K."/>
            <person name="Liu S.W."/>
            <person name="Liu X.F."/>
            <person name="Chen L."/>
            <person name="Li R.F."/>
            <person name="Zhang Y.Q."/>
            <person name="Sun C.H."/>
        </authorList>
    </citation>
    <scope>NUCLEOTIDE SEQUENCE [LARGE SCALE GENOMIC DNA]</scope>
    <source>
        <strain evidence="4 5">CGMCC 4.7182</strain>
    </source>
</reference>
<dbReference type="SUPFAM" id="SSF53850">
    <property type="entry name" value="Periplasmic binding protein-like II"/>
    <property type="match status" value="1"/>
</dbReference>
<accession>A0ABY2S4Y2</accession>
<dbReference type="InterPro" id="IPR030678">
    <property type="entry name" value="Peptide/Ni-bd"/>
</dbReference>
<proteinExistence type="predicted"/>
<dbReference type="PIRSF" id="PIRSF002741">
    <property type="entry name" value="MppA"/>
    <property type="match status" value="1"/>
</dbReference>
<keyword evidence="1" id="KW-0732">Signal</keyword>
<evidence type="ECO:0000256" key="1">
    <source>
        <dbReference type="ARBA" id="ARBA00022729"/>
    </source>
</evidence>
<evidence type="ECO:0000313" key="4">
    <source>
        <dbReference type="EMBL" id="TKG70930.1"/>
    </source>
</evidence>
<evidence type="ECO:0000256" key="2">
    <source>
        <dbReference type="SAM" id="MobiDB-lite"/>
    </source>
</evidence>
<comment type="caution">
    <text evidence="4">The sequence shown here is derived from an EMBL/GenBank/DDBJ whole genome shotgun (WGS) entry which is preliminary data.</text>
</comment>